<dbReference type="Proteomes" id="UP001172673">
    <property type="component" value="Unassembled WGS sequence"/>
</dbReference>
<name>A0AA39CE70_9EURO</name>
<organism evidence="3 4">
    <name type="scientific">Cladophialophora chaetospira</name>
    <dbReference type="NCBI Taxonomy" id="386627"/>
    <lineage>
        <taxon>Eukaryota</taxon>
        <taxon>Fungi</taxon>
        <taxon>Dikarya</taxon>
        <taxon>Ascomycota</taxon>
        <taxon>Pezizomycotina</taxon>
        <taxon>Eurotiomycetes</taxon>
        <taxon>Chaetothyriomycetidae</taxon>
        <taxon>Chaetothyriales</taxon>
        <taxon>Herpotrichiellaceae</taxon>
        <taxon>Cladophialophora</taxon>
    </lineage>
</organism>
<keyword evidence="2" id="KW-0472">Membrane</keyword>
<proteinExistence type="predicted"/>
<keyword evidence="2" id="KW-1133">Transmembrane helix</keyword>
<feature type="transmembrane region" description="Helical" evidence="2">
    <location>
        <begin position="174"/>
        <end position="193"/>
    </location>
</feature>
<protein>
    <submittedName>
        <fullName evidence="3">Uncharacterized protein</fullName>
    </submittedName>
</protein>
<dbReference type="PANTHER" id="PTHR35394:SF5">
    <property type="entry name" value="DUF3176 DOMAIN-CONTAINING PROTEIN"/>
    <property type="match status" value="1"/>
</dbReference>
<keyword evidence="4" id="KW-1185">Reference proteome</keyword>
<dbReference type="PANTHER" id="PTHR35394">
    <property type="entry name" value="DUF3176 DOMAIN-CONTAINING PROTEIN"/>
    <property type="match status" value="1"/>
</dbReference>
<evidence type="ECO:0000256" key="1">
    <source>
        <dbReference type="SAM" id="MobiDB-lite"/>
    </source>
</evidence>
<feature type="transmembrane region" description="Helical" evidence="2">
    <location>
        <begin position="606"/>
        <end position="627"/>
    </location>
</feature>
<dbReference type="InterPro" id="IPR021514">
    <property type="entry name" value="DUF3176"/>
</dbReference>
<sequence length="699" mass="76076">MEPREHQPPASQSPLERFKTSVRPKKAYSPLPQRQKAGSTPKKTRRQARLKDLRAKLQPIQQGARRAGRSWWLEILAGIAVALTFSGLVAALHSYQNHPLPEWPLGFSFNTALSVFGVVFKVPLLFIAAEGISQLKWHWFSSRRPLSELSIYDAASRGPLGSVRLLWTARWRNITAFLGSLITVVAIGVDPFTQAIVSYHDCRVETNGSTSSIGRLNSFFTQGTGYSMPPSVRVAIDSSLADATTILPNYTCSTDACTLDTYHSIGMCSRCTEVTDQIHTSCVAGQAGTGYGKGCNYTLSEPFPTFDANTTASFISGPVLSRDDSRDFEYANWQVFAVQKYHNTIGDSGVMLEAGAKGTTDHVAATIDLVSALPILGCRCFLYYCVRTYTATIDSGILQETLQSTSSNWSTYAAETPVLGTVRVDCLTSAVQSRLLSDGCISSVTKWMAWNGTYLKGTESQEHISDSSNLAIPVGCVYQAQLLDDILGPSSIEHFSDSLSGTLIGSGSNTTIQTDPASSSILLGLWNNGSISMDSINGAFANFSAVVSNYLRTLDNVAIPRNITHLLPSYVNEPVPLNPVPGVQADWNQPVLGEAFTNKTCIHVRWPWLALPAALMTGILVFLVALISQTARDGGHEVWKSSQDALLWHGLDGPAQHEGASLVTNKDMHERAKELMVRLAKTGKGWKLVQDDERDGTEL</sequence>
<dbReference type="AlphaFoldDB" id="A0AA39CE70"/>
<reference evidence="3" key="1">
    <citation type="submission" date="2022-10" db="EMBL/GenBank/DDBJ databases">
        <title>Culturing micro-colonial fungi from biological soil crusts in the Mojave desert and describing Neophaeococcomyces mojavensis, and introducing the new genera and species Taxawa tesnikishii.</title>
        <authorList>
            <person name="Kurbessoian T."/>
            <person name="Stajich J.E."/>
        </authorList>
    </citation>
    <scope>NUCLEOTIDE SEQUENCE</scope>
    <source>
        <strain evidence="3">TK_41</strain>
    </source>
</reference>
<keyword evidence="2" id="KW-0812">Transmembrane</keyword>
<dbReference type="Pfam" id="PF11374">
    <property type="entry name" value="DUF3176"/>
    <property type="match status" value="1"/>
</dbReference>
<dbReference type="EMBL" id="JAPDRK010000017">
    <property type="protein sequence ID" value="KAJ9604954.1"/>
    <property type="molecule type" value="Genomic_DNA"/>
</dbReference>
<evidence type="ECO:0000313" key="3">
    <source>
        <dbReference type="EMBL" id="KAJ9604954.1"/>
    </source>
</evidence>
<evidence type="ECO:0000256" key="2">
    <source>
        <dbReference type="SAM" id="Phobius"/>
    </source>
</evidence>
<feature type="transmembrane region" description="Helical" evidence="2">
    <location>
        <begin position="107"/>
        <end position="129"/>
    </location>
</feature>
<gene>
    <name evidence="3" type="ORF">H2200_010343</name>
</gene>
<evidence type="ECO:0000313" key="4">
    <source>
        <dbReference type="Proteomes" id="UP001172673"/>
    </source>
</evidence>
<feature type="transmembrane region" description="Helical" evidence="2">
    <location>
        <begin position="71"/>
        <end position="95"/>
    </location>
</feature>
<comment type="caution">
    <text evidence="3">The sequence shown here is derived from an EMBL/GenBank/DDBJ whole genome shotgun (WGS) entry which is preliminary data.</text>
</comment>
<accession>A0AA39CE70</accession>
<feature type="region of interest" description="Disordered" evidence="1">
    <location>
        <begin position="1"/>
        <end position="46"/>
    </location>
</feature>